<keyword evidence="4 7" id="KW-0472">Membrane</keyword>
<dbReference type="PANTHER" id="PTHR23241:SF102">
    <property type="entry name" value="LD23009P"/>
    <property type="match status" value="1"/>
</dbReference>
<reference evidence="9" key="1">
    <citation type="submission" date="2020-11" db="EMBL/GenBank/DDBJ databases">
        <authorList>
            <person name="Tran Van P."/>
        </authorList>
    </citation>
    <scope>NUCLEOTIDE SEQUENCE</scope>
</reference>
<feature type="transmembrane region" description="Helical" evidence="7">
    <location>
        <begin position="277"/>
        <end position="294"/>
    </location>
</feature>
<evidence type="ECO:0000256" key="7">
    <source>
        <dbReference type="SAM" id="Phobius"/>
    </source>
</evidence>
<keyword evidence="10" id="KW-1185">Reference proteome</keyword>
<evidence type="ECO:0000256" key="5">
    <source>
        <dbReference type="SAM" id="Coils"/>
    </source>
</evidence>
<organism evidence="9">
    <name type="scientific">Notodromas monacha</name>
    <dbReference type="NCBI Taxonomy" id="399045"/>
    <lineage>
        <taxon>Eukaryota</taxon>
        <taxon>Metazoa</taxon>
        <taxon>Ecdysozoa</taxon>
        <taxon>Arthropoda</taxon>
        <taxon>Crustacea</taxon>
        <taxon>Oligostraca</taxon>
        <taxon>Ostracoda</taxon>
        <taxon>Podocopa</taxon>
        <taxon>Podocopida</taxon>
        <taxon>Cypridocopina</taxon>
        <taxon>Cypridoidea</taxon>
        <taxon>Cyprididae</taxon>
        <taxon>Notodromas</taxon>
    </lineage>
</organism>
<comment type="subcellular location">
    <subcellularLocation>
        <location evidence="1">Membrane</location>
    </subcellularLocation>
</comment>
<evidence type="ECO:0000256" key="3">
    <source>
        <dbReference type="ARBA" id="ARBA00022989"/>
    </source>
</evidence>
<dbReference type="EMBL" id="CAJPEX010000590">
    <property type="protein sequence ID" value="CAG0916432.1"/>
    <property type="molecule type" value="Genomic_DNA"/>
</dbReference>
<dbReference type="InterPro" id="IPR025423">
    <property type="entry name" value="TMEM205-like"/>
</dbReference>
<evidence type="ECO:0000259" key="8">
    <source>
        <dbReference type="Pfam" id="PF13664"/>
    </source>
</evidence>
<sequence>MHGNTPAPVQDEGNVRGILFRSADRGWLRTRASSSRLQWNGHIVKPSDFYRRRKDSLVTVCLIHTSAACAYIVPQVPQWGLASVLQSRYITRETEQNVPEKKSPCWQRKTTLTNKTKEEGKMCPPGTVFRRAERSKSVSFASNELIGLDEEAEYWEGGGGNNAAADLLLRPAPLQQQQQQQLMTMSAPVRRKRLERNLSAQPVLYEENEAGSEDETRRAQAQRQSDCRRKLVDERRKFMREIRQLIAQEKRKLEEEEQLRQALKTSKTSVISNVTEPMNLAAIVCAIGLFYVLQPNMEQRREATSLDPVRSLCYVLTFATEFGSQIWMTFVSGIALFFQVPRHVFGKVQRVLFPLYFLLNSIWAFVVLAMYKGLLADKTWASQRSQRHEQAPHFFQCFLEQINSQVLILAMAFVLQAYVRLFLSPSLVKLIDSKSVMEKAAGVGREVGKYEFGELKRCPHFMRMHRGFRRIHTLIAACNMLAMCLNCMHLYHLSCIVSIHLN</sequence>
<feature type="coiled-coil region" evidence="5">
    <location>
        <begin position="228"/>
        <end position="266"/>
    </location>
</feature>
<dbReference type="GO" id="GO:0016020">
    <property type="term" value="C:membrane"/>
    <property type="evidence" value="ECO:0007669"/>
    <property type="project" value="UniProtKB-SubCell"/>
</dbReference>
<dbReference type="EMBL" id="OA882627">
    <property type="protein sequence ID" value="CAD7276280.1"/>
    <property type="molecule type" value="Genomic_DNA"/>
</dbReference>
<evidence type="ECO:0000256" key="6">
    <source>
        <dbReference type="SAM" id="MobiDB-lite"/>
    </source>
</evidence>
<dbReference type="Proteomes" id="UP000678499">
    <property type="component" value="Unassembled WGS sequence"/>
</dbReference>
<evidence type="ECO:0000256" key="1">
    <source>
        <dbReference type="ARBA" id="ARBA00004370"/>
    </source>
</evidence>
<dbReference type="Pfam" id="PF13664">
    <property type="entry name" value="DUF4149"/>
    <property type="match status" value="1"/>
</dbReference>
<feature type="transmembrane region" description="Helical" evidence="7">
    <location>
        <begin position="402"/>
        <end position="423"/>
    </location>
</feature>
<feature type="transmembrane region" description="Helical" evidence="7">
    <location>
        <begin position="314"/>
        <end position="339"/>
    </location>
</feature>
<gene>
    <name evidence="9" type="ORF">NMOB1V02_LOCUS4051</name>
</gene>
<evidence type="ECO:0000313" key="10">
    <source>
        <dbReference type="Proteomes" id="UP000678499"/>
    </source>
</evidence>
<keyword evidence="5" id="KW-0175">Coiled coil</keyword>
<keyword evidence="2 7" id="KW-0812">Transmembrane</keyword>
<dbReference type="InterPro" id="IPR053009">
    <property type="entry name" value="Xanthocillin_Biosynth-Assoc"/>
</dbReference>
<evidence type="ECO:0000256" key="4">
    <source>
        <dbReference type="ARBA" id="ARBA00023136"/>
    </source>
</evidence>
<dbReference type="OrthoDB" id="1641132at2759"/>
<proteinExistence type="predicted"/>
<accession>A0A7R9BJ37</accession>
<feature type="domain" description="TMEM205-like" evidence="8">
    <location>
        <begin position="316"/>
        <end position="430"/>
    </location>
</feature>
<feature type="transmembrane region" description="Helical" evidence="7">
    <location>
        <begin position="471"/>
        <end position="491"/>
    </location>
</feature>
<protein>
    <recommendedName>
        <fullName evidence="8">TMEM205-like domain-containing protein</fullName>
    </recommendedName>
</protein>
<feature type="region of interest" description="Disordered" evidence="6">
    <location>
        <begin position="198"/>
        <end position="226"/>
    </location>
</feature>
<dbReference type="PANTHER" id="PTHR23241">
    <property type="entry name" value="LATE EMBRYOGENESIS ABUNDANT PLANTS LEA-RELATED"/>
    <property type="match status" value="1"/>
</dbReference>
<evidence type="ECO:0000256" key="2">
    <source>
        <dbReference type="ARBA" id="ARBA00022692"/>
    </source>
</evidence>
<name>A0A7R9BJ37_9CRUS</name>
<feature type="transmembrane region" description="Helical" evidence="7">
    <location>
        <begin position="351"/>
        <end position="371"/>
    </location>
</feature>
<keyword evidence="3 7" id="KW-1133">Transmembrane helix</keyword>
<dbReference type="AlphaFoldDB" id="A0A7R9BJ37"/>
<evidence type="ECO:0000313" key="9">
    <source>
        <dbReference type="EMBL" id="CAD7276280.1"/>
    </source>
</evidence>